<gene>
    <name evidence="3" type="ORF">OXH55_03715</name>
</gene>
<feature type="signal peptide" evidence="1">
    <location>
        <begin position="1"/>
        <end position="25"/>
    </location>
</feature>
<dbReference type="Pfam" id="PF16244">
    <property type="entry name" value="DUF4901"/>
    <property type="match status" value="1"/>
</dbReference>
<organism evidence="3 4">
    <name type="scientific">Clostridium ganghwense</name>
    <dbReference type="NCBI Taxonomy" id="312089"/>
    <lineage>
        <taxon>Bacteria</taxon>
        <taxon>Bacillati</taxon>
        <taxon>Bacillota</taxon>
        <taxon>Clostridia</taxon>
        <taxon>Eubacteriales</taxon>
        <taxon>Clostridiaceae</taxon>
        <taxon>Clostridium</taxon>
    </lineage>
</organism>
<accession>A0ABT4CL17</accession>
<dbReference type="Proteomes" id="UP001079657">
    <property type="component" value="Unassembled WGS sequence"/>
</dbReference>
<evidence type="ECO:0000259" key="2">
    <source>
        <dbReference type="Pfam" id="PF16244"/>
    </source>
</evidence>
<dbReference type="RefSeq" id="WP_268048105.1">
    <property type="nucleotide sequence ID" value="NZ_JAPQES010000001.1"/>
</dbReference>
<dbReference type="InterPro" id="IPR032599">
    <property type="entry name" value="YcdB/YcdC_rep_domain"/>
</dbReference>
<feature type="chain" id="PRO_5046311533" description="YcdB/YcdC repeated domain-containing protein" evidence="1">
    <location>
        <begin position="26"/>
        <end position="787"/>
    </location>
</feature>
<evidence type="ECO:0000313" key="4">
    <source>
        <dbReference type="Proteomes" id="UP001079657"/>
    </source>
</evidence>
<sequence length="787" mass="91822">MNKEKIFSLILTGCLVLGTTFPAFAVDAKKTNTIATNNPVSKDNKNLKFSKEVAQKKAKELLQKYFDIKIDDKDFKCNLTLSSYKHNNSSYSVWNIYWHCDSYNKETVIEASLDANTGTLISMHKNEYSKASNVSIPKLSIEEAQKISDNVIKNTNPSEYKLCELSNNKWFSNRVNSSDYSFHYVRNLFGAKYYDNYITVTVNGLTGKIKSYNFNWDKNIKVPPMPKIDLSKVCEDKFKNEMNVNLKYNLFKNKYQYENKENTKNIKLVYEPSLEKSNFIDATTGEFIKDSSIDNYNVETIELNPKEKTTLYNKYKNLENYKKPLEKAEALKLINIKIAELYGKGYTVKNLDYREYDNSTKSNENKTWTAHFTKELESKNEKTKNKEPETKEGYIRINALNGEIVAANLYSYFDYNEKFTPKFTWKEGYYKAIDLLGKYYPSRVKNIDLKLTHREIIYTENEEKEPERFYRYHFTRKVNNIPYDNDSIYIEFNTKTGELSEINCSWDDNITFQSPNKKISVNKAKETYFNKYKPELRFIWQNTSKDPKNLKRELKLVYALDNKDIYVNAFNSKLLNDYDGEEIKFDISEFLNEIKGSKAEKEIKILAYKGLIDTKDFKLKKEVKNMDLIKTLVDALGYTPYLIEMKNSTADKLANDESNSNSNESLLSKEDYLKMAKYYGFIGEDVENFDADKKVSRETMCKALIKFLNYETIAECKDTFVLNAKDSHEVSKENFGYVALAKGLNLIDLENNKVKPKSTVTMEDLSLSLFRALENKERSYGIVPMYR</sequence>
<dbReference type="EMBL" id="JAPQES010000001">
    <property type="protein sequence ID" value="MCY6369735.1"/>
    <property type="molecule type" value="Genomic_DNA"/>
</dbReference>
<comment type="caution">
    <text evidence="3">The sequence shown here is derived from an EMBL/GenBank/DDBJ whole genome shotgun (WGS) entry which is preliminary data.</text>
</comment>
<reference evidence="3" key="1">
    <citation type="submission" date="2022-12" db="EMBL/GenBank/DDBJ databases">
        <authorList>
            <person name="Wang J."/>
        </authorList>
    </citation>
    <scope>NUCLEOTIDE SEQUENCE</scope>
    <source>
        <strain evidence="3">HY-42-06</strain>
    </source>
</reference>
<evidence type="ECO:0000256" key="1">
    <source>
        <dbReference type="SAM" id="SignalP"/>
    </source>
</evidence>
<proteinExistence type="predicted"/>
<feature type="domain" description="YcdB/YcdC repeated" evidence="2">
    <location>
        <begin position="84"/>
        <end position="216"/>
    </location>
</feature>
<keyword evidence="4" id="KW-1185">Reference proteome</keyword>
<protein>
    <recommendedName>
        <fullName evidence="2">YcdB/YcdC repeated domain-containing protein</fullName>
    </recommendedName>
</protein>
<name>A0ABT4CL17_9CLOT</name>
<keyword evidence="1" id="KW-0732">Signal</keyword>
<evidence type="ECO:0000313" key="3">
    <source>
        <dbReference type="EMBL" id="MCY6369735.1"/>
    </source>
</evidence>